<feature type="compositionally biased region" description="Gly residues" evidence="3">
    <location>
        <begin position="48"/>
        <end position="69"/>
    </location>
</feature>
<dbReference type="PROSITE" id="PS50002">
    <property type="entry name" value="SH3"/>
    <property type="match status" value="1"/>
</dbReference>
<gene>
    <name evidence="5" type="ORF">PG986_012311</name>
</gene>
<evidence type="ECO:0000259" key="4">
    <source>
        <dbReference type="PROSITE" id="PS50002"/>
    </source>
</evidence>
<dbReference type="InterPro" id="IPR036028">
    <property type="entry name" value="SH3-like_dom_sf"/>
</dbReference>
<dbReference type="EMBL" id="JAQQWE010000008">
    <property type="protein sequence ID" value="KAK7943198.1"/>
    <property type="molecule type" value="Genomic_DNA"/>
</dbReference>
<dbReference type="CDD" id="cd00174">
    <property type="entry name" value="SH3"/>
    <property type="match status" value="1"/>
</dbReference>
<keyword evidence="6" id="KW-1185">Reference proteome</keyword>
<evidence type="ECO:0000256" key="1">
    <source>
        <dbReference type="ARBA" id="ARBA00022443"/>
    </source>
</evidence>
<dbReference type="InterPro" id="IPR001452">
    <property type="entry name" value="SH3_domain"/>
</dbReference>
<accession>A0ABR1PZN8</accession>
<evidence type="ECO:0000256" key="2">
    <source>
        <dbReference type="PROSITE-ProRule" id="PRU00192"/>
    </source>
</evidence>
<reference evidence="5 6" key="1">
    <citation type="submission" date="2023-01" db="EMBL/GenBank/DDBJ databases">
        <title>Analysis of 21 Apiospora genomes using comparative genomics revels a genus with tremendous synthesis potential of carbohydrate active enzymes and secondary metabolites.</title>
        <authorList>
            <person name="Sorensen T."/>
        </authorList>
    </citation>
    <scope>NUCLEOTIDE SEQUENCE [LARGE SCALE GENOMIC DNA]</scope>
    <source>
        <strain evidence="5 6">CBS 24483</strain>
    </source>
</reference>
<feature type="region of interest" description="Disordered" evidence="3">
    <location>
        <begin position="1"/>
        <end position="103"/>
    </location>
</feature>
<feature type="domain" description="SH3" evidence="4">
    <location>
        <begin position="109"/>
        <end position="171"/>
    </location>
</feature>
<dbReference type="Proteomes" id="UP001391051">
    <property type="component" value="Unassembled WGS sequence"/>
</dbReference>
<evidence type="ECO:0000313" key="6">
    <source>
        <dbReference type="Proteomes" id="UP001391051"/>
    </source>
</evidence>
<dbReference type="Gene3D" id="2.30.30.40">
    <property type="entry name" value="SH3 Domains"/>
    <property type="match status" value="1"/>
</dbReference>
<name>A0ABR1PZN8_9PEZI</name>
<dbReference type="InterPro" id="IPR050670">
    <property type="entry name" value="STAM"/>
</dbReference>
<dbReference type="SMART" id="SM00326">
    <property type="entry name" value="SH3"/>
    <property type="match status" value="1"/>
</dbReference>
<dbReference type="PRINTS" id="PR00499">
    <property type="entry name" value="P67PHOX"/>
</dbReference>
<dbReference type="PANTHER" id="PTHR45929">
    <property type="entry name" value="JAK PATHWAY SIGNAL TRANSDUCTION ADAPTOR MOLECULE"/>
    <property type="match status" value="1"/>
</dbReference>
<dbReference type="Pfam" id="PF00018">
    <property type="entry name" value="SH3_1"/>
    <property type="match status" value="1"/>
</dbReference>
<evidence type="ECO:0000256" key="3">
    <source>
        <dbReference type="SAM" id="MobiDB-lite"/>
    </source>
</evidence>
<dbReference type="PRINTS" id="PR00452">
    <property type="entry name" value="SH3DOMAIN"/>
</dbReference>
<keyword evidence="1 2" id="KW-0728">SH3 domain</keyword>
<dbReference type="SUPFAM" id="SSF50044">
    <property type="entry name" value="SH3-domain"/>
    <property type="match status" value="1"/>
</dbReference>
<organism evidence="5 6">
    <name type="scientific">Apiospora aurea</name>
    <dbReference type="NCBI Taxonomy" id="335848"/>
    <lineage>
        <taxon>Eukaryota</taxon>
        <taxon>Fungi</taxon>
        <taxon>Dikarya</taxon>
        <taxon>Ascomycota</taxon>
        <taxon>Pezizomycotina</taxon>
        <taxon>Sordariomycetes</taxon>
        <taxon>Xylariomycetidae</taxon>
        <taxon>Amphisphaeriales</taxon>
        <taxon>Apiosporaceae</taxon>
        <taxon>Apiospora</taxon>
    </lineage>
</organism>
<protein>
    <recommendedName>
        <fullName evidence="4">SH3 domain-containing protein</fullName>
    </recommendedName>
</protein>
<dbReference type="RefSeq" id="XP_066695229.1">
    <property type="nucleotide sequence ID" value="XM_066848533.1"/>
</dbReference>
<dbReference type="PANTHER" id="PTHR45929:SF3">
    <property type="entry name" value="JAK PATHWAY SIGNAL TRANSDUCTION ADAPTOR MOLECULE"/>
    <property type="match status" value="1"/>
</dbReference>
<dbReference type="GeneID" id="92081595"/>
<proteinExistence type="predicted"/>
<evidence type="ECO:0000313" key="5">
    <source>
        <dbReference type="EMBL" id="KAK7943198.1"/>
    </source>
</evidence>
<comment type="caution">
    <text evidence="5">The sequence shown here is derived from an EMBL/GenBank/DDBJ whole genome shotgun (WGS) entry which is preliminary data.</text>
</comment>
<sequence length="171" mass="18172">MRRPLRRTTAPGNRRAVTPPLSEAGEFDRPSSGQMGSDMAVQLAPLGGDDGYGSLRGRGGGGGGGGGSRPGTSQSGAVAFYDGRSMSQSRQRSKSVADPSRQYTREGRPILHFARALYMYQAAIPEELGFSKGDYLAVLRHQDDGWWEAEIHSGNGAGRGGLVPSNYLQPC</sequence>